<dbReference type="Pfam" id="PF00903">
    <property type="entry name" value="Glyoxalase"/>
    <property type="match status" value="1"/>
</dbReference>
<reference evidence="2 3" key="1">
    <citation type="submission" date="2017-05" db="EMBL/GenBank/DDBJ databases">
        <title>Genomic insights into alkan degradation activity of Oleiphilus messinensis.</title>
        <authorList>
            <person name="Kozyavkin S.A."/>
            <person name="Slesarev A.I."/>
            <person name="Golyshin P.N."/>
            <person name="Korzhenkov A."/>
            <person name="Golyshina O.N."/>
            <person name="Toshchakov S.V."/>
        </authorList>
    </citation>
    <scope>NUCLEOTIDE SEQUENCE [LARGE SCALE GENOMIC DNA]</scope>
    <source>
        <strain evidence="2 3">ME102</strain>
    </source>
</reference>
<protein>
    <submittedName>
        <fullName evidence="2">Glyoxalase/bleomycin resistance protein/dioxygenase</fullName>
    </submittedName>
</protein>
<keyword evidence="2" id="KW-0560">Oxidoreductase</keyword>
<dbReference type="RefSeq" id="WP_087464582.1">
    <property type="nucleotide sequence ID" value="NZ_CP021425.1"/>
</dbReference>
<gene>
    <name evidence="2" type="ORF">OLMES_4055</name>
</gene>
<evidence type="ECO:0000313" key="2">
    <source>
        <dbReference type="EMBL" id="ARU58073.1"/>
    </source>
</evidence>
<dbReference type="EMBL" id="CP021425">
    <property type="protein sequence ID" value="ARU58073.1"/>
    <property type="molecule type" value="Genomic_DNA"/>
</dbReference>
<keyword evidence="2" id="KW-0223">Dioxygenase</keyword>
<dbReference type="Gene3D" id="3.10.180.10">
    <property type="entry name" value="2,3-Dihydroxybiphenyl 1,2-Dioxygenase, domain 1"/>
    <property type="match status" value="1"/>
</dbReference>
<dbReference type="AlphaFoldDB" id="A0A1Y0IFC8"/>
<dbReference type="GO" id="GO:0051213">
    <property type="term" value="F:dioxygenase activity"/>
    <property type="evidence" value="ECO:0007669"/>
    <property type="project" value="UniProtKB-KW"/>
</dbReference>
<name>A0A1Y0IFC8_9GAMM</name>
<evidence type="ECO:0000259" key="1">
    <source>
        <dbReference type="PROSITE" id="PS51819"/>
    </source>
</evidence>
<dbReference type="KEGG" id="ome:OLMES_4055"/>
<dbReference type="SUPFAM" id="SSF54593">
    <property type="entry name" value="Glyoxalase/Bleomycin resistance protein/Dihydroxybiphenyl dioxygenase"/>
    <property type="match status" value="1"/>
</dbReference>
<accession>A0A1Y0IFC8</accession>
<evidence type="ECO:0000313" key="3">
    <source>
        <dbReference type="Proteomes" id="UP000196027"/>
    </source>
</evidence>
<dbReference type="InterPro" id="IPR037523">
    <property type="entry name" value="VOC_core"/>
</dbReference>
<dbReference type="OrthoDB" id="8685562at2"/>
<dbReference type="PROSITE" id="PS51819">
    <property type="entry name" value="VOC"/>
    <property type="match status" value="1"/>
</dbReference>
<dbReference type="Proteomes" id="UP000196027">
    <property type="component" value="Chromosome"/>
</dbReference>
<sequence length="121" mass="13522">MKLSAARIFVRNIDEAKEFYQMLGLTLGSYNQEAGFCIFDTGETKLIVESVSTSAPQDEQVLVGRFTGLSFSTRDILQAHKNLVERGVKFSGSPEKQFWGGWLATLFDPDQNEVQLVQDPS</sequence>
<keyword evidence="3" id="KW-1185">Reference proteome</keyword>
<organism evidence="2 3">
    <name type="scientific">Oleiphilus messinensis</name>
    <dbReference type="NCBI Taxonomy" id="141451"/>
    <lineage>
        <taxon>Bacteria</taxon>
        <taxon>Pseudomonadati</taxon>
        <taxon>Pseudomonadota</taxon>
        <taxon>Gammaproteobacteria</taxon>
        <taxon>Oceanospirillales</taxon>
        <taxon>Oleiphilaceae</taxon>
        <taxon>Oleiphilus</taxon>
    </lineage>
</organism>
<dbReference type="InterPro" id="IPR004360">
    <property type="entry name" value="Glyas_Fos-R_dOase_dom"/>
</dbReference>
<feature type="domain" description="VOC" evidence="1">
    <location>
        <begin position="2"/>
        <end position="119"/>
    </location>
</feature>
<dbReference type="InterPro" id="IPR029068">
    <property type="entry name" value="Glyas_Bleomycin-R_OHBP_Dase"/>
</dbReference>
<proteinExistence type="predicted"/>